<comment type="caution">
    <text evidence="5">The sequence shown here is derived from an EMBL/GenBank/DDBJ whole genome shotgun (WGS) entry which is preliminary data.</text>
</comment>
<organism evidence="5 6">
    <name type="scientific">Streptococcus equinus ATCC 9812</name>
    <dbReference type="NCBI Taxonomy" id="525379"/>
    <lineage>
        <taxon>Bacteria</taxon>
        <taxon>Bacillati</taxon>
        <taxon>Bacillota</taxon>
        <taxon>Bacilli</taxon>
        <taxon>Lactobacillales</taxon>
        <taxon>Streptococcaceae</taxon>
        <taxon>Streptococcus</taxon>
    </lineage>
</organism>
<protein>
    <submittedName>
        <fullName evidence="5">Acetyltransferase, GNAT family</fullName>
    </submittedName>
</protein>
<dbReference type="PROSITE" id="PS51186">
    <property type="entry name" value="GNAT"/>
    <property type="match status" value="1"/>
</dbReference>
<dbReference type="InterPro" id="IPR000182">
    <property type="entry name" value="GNAT_dom"/>
</dbReference>
<gene>
    <name evidence="5" type="ORF">HMPREF0819_0175</name>
</gene>
<reference evidence="5 6" key="1">
    <citation type="submission" date="2010-12" db="EMBL/GenBank/DDBJ databases">
        <authorList>
            <person name="Muzny D."/>
            <person name="Qin X."/>
            <person name="Deng J."/>
            <person name="Jiang H."/>
            <person name="Liu Y."/>
            <person name="Qu J."/>
            <person name="Song X.-Z."/>
            <person name="Zhang L."/>
            <person name="Thornton R."/>
            <person name="Coyle M."/>
            <person name="Francisco L."/>
            <person name="Jackson L."/>
            <person name="Javaid M."/>
            <person name="Korchina V."/>
            <person name="Kovar C."/>
            <person name="Mata R."/>
            <person name="Mathew T."/>
            <person name="Ngo R."/>
            <person name="Nguyen L."/>
            <person name="Nguyen N."/>
            <person name="Okwuonu G."/>
            <person name="Ongeri F."/>
            <person name="Pham C."/>
            <person name="Simmons D."/>
            <person name="Wilczek-Boney K."/>
            <person name="Hale W."/>
            <person name="Jakkamsetti A."/>
            <person name="Pham P."/>
            <person name="Ruth R."/>
            <person name="San Lucas F."/>
            <person name="Warren J."/>
            <person name="Zhang J."/>
            <person name="Zhao Z."/>
            <person name="Zhou C."/>
            <person name="Zhu D."/>
            <person name="Lee S."/>
            <person name="Bess C."/>
            <person name="Blankenburg K."/>
            <person name="Forbes L."/>
            <person name="Fu Q."/>
            <person name="Gubbala S."/>
            <person name="Hirani K."/>
            <person name="Jayaseelan J.C."/>
            <person name="Lara F."/>
            <person name="Munidasa M."/>
            <person name="Palculict T."/>
            <person name="Patil S."/>
            <person name="Pu L.-L."/>
            <person name="Saada N."/>
            <person name="Tang L."/>
            <person name="Weissenberger G."/>
            <person name="Zhu Y."/>
            <person name="Hemphill L."/>
            <person name="Shang Y."/>
            <person name="Youmans B."/>
            <person name="Ayvaz T."/>
            <person name="Ross M."/>
            <person name="Santibanez J."/>
            <person name="Aqrawi P."/>
            <person name="Gross S."/>
            <person name="Joshi V."/>
            <person name="Fowler G."/>
            <person name="Nazareth L."/>
            <person name="Reid J."/>
            <person name="Worley K."/>
            <person name="Petrosino J."/>
            <person name="Highlander S."/>
            <person name="Gibbs R."/>
        </authorList>
    </citation>
    <scope>NUCLEOTIDE SEQUENCE [LARGE SCALE GENOMIC DNA]</scope>
    <source>
        <strain evidence="5 6">ATCC 9812</strain>
    </source>
</reference>
<dbReference type="GO" id="GO:0008999">
    <property type="term" value="F:protein-N-terminal-alanine acetyltransferase activity"/>
    <property type="evidence" value="ECO:0007669"/>
    <property type="project" value="TreeGrafter"/>
</dbReference>
<evidence type="ECO:0000256" key="1">
    <source>
        <dbReference type="ARBA" id="ARBA00022679"/>
    </source>
</evidence>
<dbReference type="EMBL" id="AEVB01000006">
    <property type="protein sequence ID" value="EFW89567.1"/>
    <property type="molecule type" value="Genomic_DNA"/>
</dbReference>
<comment type="similarity">
    <text evidence="3">Belongs to the acetyltransferase family. RimJ subfamily.</text>
</comment>
<dbReference type="Gene3D" id="3.40.630.30">
    <property type="match status" value="1"/>
</dbReference>
<keyword evidence="1 5" id="KW-0808">Transferase</keyword>
<keyword evidence="2" id="KW-0012">Acyltransferase</keyword>
<dbReference type="SUPFAM" id="SSF55729">
    <property type="entry name" value="Acyl-CoA N-acyltransferases (Nat)"/>
    <property type="match status" value="1"/>
</dbReference>
<dbReference type="PANTHER" id="PTHR43792">
    <property type="entry name" value="GNAT FAMILY, PUTATIVE (AFU_ORTHOLOGUE AFUA_3G00765)-RELATED-RELATED"/>
    <property type="match status" value="1"/>
</dbReference>
<dbReference type="Pfam" id="PF13302">
    <property type="entry name" value="Acetyltransf_3"/>
    <property type="match status" value="1"/>
</dbReference>
<name>E8JMF2_STREI</name>
<dbReference type="AlphaFoldDB" id="E8JMF2"/>
<dbReference type="GO" id="GO:0005737">
    <property type="term" value="C:cytoplasm"/>
    <property type="evidence" value="ECO:0007669"/>
    <property type="project" value="TreeGrafter"/>
</dbReference>
<dbReference type="InterPro" id="IPR051531">
    <property type="entry name" value="N-acetyltransferase"/>
</dbReference>
<dbReference type="InterPro" id="IPR016181">
    <property type="entry name" value="Acyl_CoA_acyltransferase"/>
</dbReference>
<dbReference type="HOGENOM" id="CLU_013985_3_6_9"/>
<evidence type="ECO:0000256" key="2">
    <source>
        <dbReference type="ARBA" id="ARBA00023315"/>
    </source>
</evidence>
<dbReference type="eggNOG" id="COG1670">
    <property type="taxonomic scope" value="Bacteria"/>
</dbReference>
<sequence length="217" mass="25808">MKNKKKPVKAFSFAFFTLKCNDSFFDIICYNRVMDIWTRLGRYAFAEAERMYLRPFAYTDSQDFFEICHNPDNLRFIFPSRATREESDFLMVHYFMKEPLGVWAIEDKKTRKMIGCIRFEKIDVNHSSAEIGYFINQAFWGNGLMTECLKTIAFLSFQEIGLKELHVIAHAENLASQRVAQKSGFTLKHQFKGSDRYTRKMRDYVDYQLKKGDYRYE</sequence>
<evidence type="ECO:0000259" key="4">
    <source>
        <dbReference type="PROSITE" id="PS51186"/>
    </source>
</evidence>
<dbReference type="Proteomes" id="UP000005699">
    <property type="component" value="Unassembled WGS sequence"/>
</dbReference>
<feature type="domain" description="N-acetyltransferase" evidence="4">
    <location>
        <begin position="51"/>
        <end position="206"/>
    </location>
</feature>
<dbReference type="PANTHER" id="PTHR43792:SF8">
    <property type="entry name" value="[RIBOSOMAL PROTEIN US5]-ALANINE N-ACETYLTRANSFERASE"/>
    <property type="match status" value="1"/>
</dbReference>
<evidence type="ECO:0000313" key="6">
    <source>
        <dbReference type="Proteomes" id="UP000005699"/>
    </source>
</evidence>
<evidence type="ECO:0000313" key="5">
    <source>
        <dbReference type="EMBL" id="EFW89567.1"/>
    </source>
</evidence>
<accession>E8JMF2</accession>
<evidence type="ECO:0000256" key="3">
    <source>
        <dbReference type="ARBA" id="ARBA00038502"/>
    </source>
</evidence>
<proteinExistence type="inferred from homology"/>